<dbReference type="SUPFAM" id="SSF51197">
    <property type="entry name" value="Clavaminate synthase-like"/>
    <property type="match status" value="1"/>
</dbReference>
<dbReference type="InterPro" id="IPR008775">
    <property type="entry name" value="Phytyl_CoA_dOase-like"/>
</dbReference>
<dbReference type="PANTHER" id="PTHR31630:SF6">
    <property type="entry name" value="PHYTANOYL-COA DIOXYGENASE-RELATED"/>
    <property type="match status" value="1"/>
</dbReference>
<reference evidence="2" key="2">
    <citation type="submission" date="2010-04" db="EMBL/GenBank/DDBJ databases">
        <authorList>
            <person name="Buell R."/>
            <person name="Hamilton J."/>
            <person name="Hostetler J."/>
        </authorList>
    </citation>
    <scope>NUCLEOTIDE SEQUENCE [LARGE SCALE GENOMIC DNA]</scope>
    <source>
        <strain evidence="2">DAOM:BR144</strain>
    </source>
</reference>
<dbReference type="OMA" id="PHGNFPN"/>
<dbReference type="EMBL" id="GL376622">
    <property type="status" value="NOT_ANNOTATED_CDS"/>
    <property type="molecule type" value="Genomic_DNA"/>
</dbReference>
<evidence type="ECO:0000313" key="2">
    <source>
        <dbReference type="Proteomes" id="UP000019132"/>
    </source>
</evidence>
<dbReference type="InParanoid" id="K3WX66"/>
<dbReference type="PANTHER" id="PTHR31630">
    <property type="entry name" value="PHYTANOYL-COA DIOXYGENASE-RELATED-RELATED"/>
    <property type="match status" value="1"/>
</dbReference>
<dbReference type="EnsemblProtists" id="PYU1_T009564">
    <property type="protein sequence ID" value="PYU1_T009564"/>
    <property type="gene ID" value="PYU1_G009546"/>
</dbReference>
<sequence>MAELTDAQQQQQPLFVKGYKVDQADEYVAAFQRDGYVVIEDVLTEDERAKSIDEVWTYLEKDGLVKRDDETTWGNENWPSEVCRNGGFMGRFPYWKRMKKLDATGVNKQEQAWRNRENPRVYQAFANIMQTQRMWVSIDRYGVMRPAKLRHQSASQHENEAQILEEWQTKKEWLHWDLSPFHFGTSAAGYAPAPLKPEQAATYGSLRVQALISLVDCPEANGGFHCVPGFTDDRFFQWAEKHKDSYGALPEVAARNFIEVPDDDPVRSEIKRIPIKAGSLLIWNSQLPHGNFPNTGFDFRMVQYLKMIPVSDPREFSPAVKLQRFEMSEWFPEGYTPSPLGEMLYGIKDWPESEEEAAVQAAKTTSA</sequence>
<proteinExistence type="predicted"/>
<evidence type="ECO:0008006" key="3">
    <source>
        <dbReference type="Google" id="ProtNLM"/>
    </source>
</evidence>
<organism evidence="1 2">
    <name type="scientific">Globisporangium ultimum (strain ATCC 200006 / CBS 805.95 / DAOM BR144)</name>
    <name type="common">Pythium ultimum</name>
    <dbReference type="NCBI Taxonomy" id="431595"/>
    <lineage>
        <taxon>Eukaryota</taxon>
        <taxon>Sar</taxon>
        <taxon>Stramenopiles</taxon>
        <taxon>Oomycota</taxon>
        <taxon>Peronosporomycetes</taxon>
        <taxon>Pythiales</taxon>
        <taxon>Pythiaceae</taxon>
        <taxon>Globisporangium</taxon>
    </lineage>
</organism>
<dbReference type="Gene3D" id="2.60.120.620">
    <property type="entry name" value="q2cbj1_9rhob like domain"/>
    <property type="match status" value="1"/>
</dbReference>
<accession>K3WX66</accession>
<dbReference type="VEuPathDB" id="FungiDB:PYU1_G009546"/>
<keyword evidence="2" id="KW-1185">Reference proteome</keyword>
<dbReference type="Pfam" id="PF05721">
    <property type="entry name" value="PhyH"/>
    <property type="match status" value="1"/>
</dbReference>
<reference evidence="2" key="1">
    <citation type="journal article" date="2010" name="Genome Biol.">
        <title>Genome sequence of the necrotrophic plant pathogen Pythium ultimum reveals original pathogenicity mechanisms and effector repertoire.</title>
        <authorList>
            <person name="Levesque C.A."/>
            <person name="Brouwer H."/>
            <person name="Cano L."/>
            <person name="Hamilton J.P."/>
            <person name="Holt C."/>
            <person name="Huitema E."/>
            <person name="Raffaele S."/>
            <person name="Robideau G.P."/>
            <person name="Thines M."/>
            <person name="Win J."/>
            <person name="Zerillo M.M."/>
            <person name="Beakes G.W."/>
            <person name="Boore J.L."/>
            <person name="Busam D."/>
            <person name="Dumas B."/>
            <person name="Ferriera S."/>
            <person name="Fuerstenberg S.I."/>
            <person name="Gachon C.M."/>
            <person name="Gaulin E."/>
            <person name="Govers F."/>
            <person name="Grenville-Briggs L."/>
            <person name="Horner N."/>
            <person name="Hostetler J."/>
            <person name="Jiang R.H."/>
            <person name="Johnson J."/>
            <person name="Krajaejun T."/>
            <person name="Lin H."/>
            <person name="Meijer H.J."/>
            <person name="Moore B."/>
            <person name="Morris P."/>
            <person name="Phuntmart V."/>
            <person name="Puiu D."/>
            <person name="Shetty J."/>
            <person name="Stajich J.E."/>
            <person name="Tripathy S."/>
            <person name="Wawra S."/>
            <person name="van West P."/>
            <person name="Whitty B.R."/>
            <person name="Coutinho P.M."/>
            <person name="Henrissat B."/>
            <person name="Martin F."/>
            <person name="Thomas P.D."/>
            <person name="Tyler B.M."/>
            <person name="De Vries R.P."/>
            <person name="Kamoun S."/>
            <person name="Yandell M."/>
            <person name="Tisserat N."/>
            <person name="Buell C.R."/>
        </authorList>
    </citation>
    <scope>NUCLEOTIDE SEQUENCE</scope>
    <source>
        <strain evidence="2">DAOM:BR144</strain>
    </source>
</reference>
<evidence type="ECO:0000313" key="1">
    <source>
        <dbReference type="EnsemblProtists" id="PYU1_T009564"/>
    </source>
</evidence>
<reference evidence="1" key="3">
    <citation type="submission" date="2015-02" db="UniProtKB">
        <authorList>
            <consortium name="EnsemblProtists"/>
        </authorList>
    </citation>
    <scope>IDENTIFICATION</scope>
    <source>
        <strain evidence="1">DAOM BR144</strain>
    </source>
</reference>
<dbReference type="HOGENOM" id="CLU_036343_0_0_1"/>
<name>K3WX66_GLOUD</name>
<dbReference type="eggNOG" id="ENOG502QU52">
    <property type="taxonomic scope" value="Eukaryota"/>
</dbReference>
<dbReference type="Proteomes" id="UP000019132">
    <property type="component" value="Unassembled WGS sequence"/>
</dbReference>
<dbReference type="AlphaFoldDB" id="K3WX66"/>
<protein>
    <recommendedName>
        <fullName evidence="3">Phytanoyl-CoA dioxygenase</fullName>
    </recommendedName>
</protein>